<keyword evidence="1" id="KW-0245">EGF-like domain</keyword>
<reference evidence="3 4" key="1">
    <citation type="submission" date="2022-12" db="EMBL/GenBank/DDBJ databases">
        <title>Chromosome-level genome of Tegillarca granosa.</title>
        <authorList>
            <person name="Kim J."/>
        </authorList>
    </citation>
    <scope>NUCLEOTIDE SEQUENCE [LARGE SCALE GENOMIC DNA]</scope>
    <source>
        <strain evidence="3">Teg-2019</strain>
        <tissue evidence="3">Adductor muscle</tissue>
    </source>
</reference>
<dbReference type="SMART" id="SM00181">
    <property type="entry name" value="EGF"/>
    <property type="match status" value="3"/>
</dbReference>
<feature type="domain" description="EGF-like" evidence="2">
    <location>
        <begin position="45"/>
        <end position="82"/>
    </location>
</feature>
<sequence>MWCYYYYAWWYGYTYCYNGGTCYYNGTDYVCSCNQGWDPTTGCQTVLPCMNVTCYNGGTCMSNGTEYYCLCNAGLDPTTNCQTEINKDPCDDENTGEVQNLALRTSSTPNVGLCDQNLHEKWYKAYGYEMISYDPGSNRCGSKNPIYLTGSIPNDTDVNNLTACLRDQDDACTTNLSVLVKKCDADTIFYLSPTPTCNSTYCFDQVDMSDKATTWTPSSMHISFYMTWTNTATPKPGIVYRCIFRFSTGNLWYKIKWYINDIKVAESEYVQKDSVGIAENTTLTEKYIEAYGVTVIIKTISCWSPRIFCVCGIVVQAGKDIFVINTCPGSIPMMRFYRCNDGLLRATSDISVAYSHRERGKSECADLLKQNVTLRQEYSDIVTVIEANNCPNECSFHGSCVAGNCMCNNGFAAKDCSTNLTAGININGNSDNGFCDTSEGTCEEIEIYGEPFPEDIHPISRFTPFTQGYENGTKIFYPSVKIQGEQQKKLLFYKWHLFI</sequence>
<dbReference type="InterPro" id="IPR000742">
    <property type="entry name" value="EGF"/>
</dbReference>
<dbReference type="Proteomes" id="UP001217089">
    <property type="component" value="Unassembled WGS sequence"/>
</dbReference>
<name>A0ABQ9F1E4_TEGGR</name>
<dbReference type="Gene3D" id="2.10.25.10">
    <property type="entry name" value="Laminin"/>
    <property type="match status" value="1"/>
</dbReference>
<protein>
    <recommendedName>
        <fullName evidence="2">EGF-like domain-containing protein</fullName>
    </recommendedName>
</protein>
<evidence type="ECO:0000256" key="1">
    <source>
        <dbReference type="PROSITE-ProRule" id="PRU00076"/>
    </source>
</evidence>
<proteinExistence type="predicted"/>
<dbReference type="Gene3D" id="2.60.120.260">
    <property type="entry name" value="Galactose-binding domain-like"/>
    <property type="match status" value="1"/>
</dbReference>
<dbReference type="PROSITE" id="PS50026">
    <property type="entry name" value="EGF_3"/>
    <property type="match status" value="1"/>
</dbReference>
<comment type="caution">
    <text evidence="3">The sequence shown here is derived from an EMBL/GenBank/DDBJ whole genome shotgun (WGS) entry which is preliminary data.</text>
</comment>
<dbReference type="PROSITE" id="PS01186">
    <property type="entry name" value="EGF_2"/>
    <property type="match status" value="1"/>
</dbReference>
<dbReference type="EMBL" id="JARBDR010000640">
    <property type="protein sequence ID" value="KAJ8310097.1"/>
    <property type="molecule type" value="Genomic_DNA"/>
</dbReference>
<organism evidence="3 4">
    <name type="scientific">Tegillarca granosa</name>
    <name type="common">Malaysian cockle</name>
    <name type="synonym">Anadara granosa</name>
    <dbReference type="NCBI Taxonomy" id="220873"/>
    <lineage>
        <taxon>Eukaryota</taxon>
        <taxon>Metazoa</taxon>
        <taxon>Spiralia</taxon>
        <taxon>Lophotrochozoa</taxon>
        <taxon>Mollusca</taxon>
        <taxon>Bivalvia</taxon>
        <taxon>Autobranchia</taxon>
        <taxon>Pteriomorphia</taxon>
        <taxon>Arcoida</taxon>
        <taxon>Arcoidea</taxon>
        <taxon>Arcidae</taxon>
        <taxon>Tegillarca</taxon>
    </lineage>
</organism>
<gene>
    <name evidence="3" type="ORF">KUTeg_011962</name>
</gene>
<evidence type="ECO:0000313" key="3">
    <source>
        <dbReference type="EMBL" id="KAJ8310097.1"/>
    </source>
</evidence>
<keyword evidence="4" id="KW-1185">Reference proteome</keyword>
<evidence type="ECO:0000313" key="4">
    <source>
        <dbReference type="Proteomes" id="UP001217089"/>
    </source>
</evidence>
<comment type="caution">
    <text evidence="1">Lacks conserved residue(s) required for the propagation of feature annotation.</text>
</comment>
<accession>A0ABQ9F1E4</accession>
<evidence type="ECO:0000259" key="2">
    <source>
        <dbReference type="PROSITE" id="PS50026"/>
    </source>
</evidence>